<proteinExistence type="predicted"/>
<dbReference type="Proteomes" id="UP000025227">
    <property type="component" value="Unplaced"/>
</dbReference>
<keyword evidence="1" id="KW-1185">Reference proteome</keyword>
<accession>A0A7I4XXH7</accession>
<reference evidence="2" key="1">
    <citation type="submission" date="2020-12" db="UniProtKB">
        <authorList>
            <consortium name="WormBaseParasite"/>
        </authorList>
    </citation>
    <scope>IDENTIFICATION</scope>
    <source>
        <strain evidence="2">MHco3</strain>
    </source>
</reference>
<evidence type="ECO:0000313" key="2">
    <source>
        <dbReference type="WBParaSite" id="HCON_00016150-00001"/>
    </source>
</evidence>
<sequence length="35" mass="4014">MKPYADLTSISNKLVRNGQSSASITLRLLKENDYW</sequence>
<dbReference type="AlphaFoldDB" id="A0A7I4XXH7"/>
<dbReference type="WBParaSite" id="HCON_00016150-00001">
    <property type="protein sequence ID" value="HCON_00016150-00001"/>
    <property type="gene ID" value="HCON_00016150"/>
</dbReference>
<name>A0A7I4XXH7_HAECO</name>
<protein>
    <submittedName>
        <fullName evidence="2">Transposase</fullName>
    </submittedName>
</protein>
<organism evidence="1 2">
    <name type="scientific">Haemonchus contortus</name>
    <name type="common">Barber pole worm</name>
    <dbReference type="NCBI Taxonomy" id="6289"/>
    <lineage>
        <taxon>Eukaryota</taxon>
        <taxon>Metazoa</taxon>
        <taxon>Ecdysozoa</taxon>
        <taxon>Nematoda</taxon>
        <taxon>Chromadorea</taxon>
        <taxon>Rhabditida</taxon>
        <taxon>Rhabditina</taxon>
        <taxon>Rhabditomorpha</taxon>
        <taxon>Strongyloidea</taxon>
        <taxon>Trichostrongylidae</taxon>
        <taxon>Haemonchus</taxon>
    </lineage>
</organism>
<evidence type="ECO:0000313" key="1">
    <source>
        <dbReference type="Proteomes" id="UP000025227"/>
    </source>
</evidence>